<protein>
    <submittedName>
        <fullName evidence="3">TadE-like protein</fullName>
    </submittedName>
</protein>
<evidence type="ECO:0000313" key="3">
    <source>
        <dbReference type="EMBL" id="QDU76069.1"/>
    </source>
</evidence>
<dbReference type="Pfam" id="PF07811">
    <property type="entry name" value="TadE"/>
    <property type="match status" value="1"/>
</dbReference>
<keyword evidence="1" id="KW-1133">Transmembrane helix</keyword>
<keyword evidence="4" id="KW-1185">Reference proteome</keyword>
<name>A0A518CA16_9BACT</name>
<dbReference type="AlphaFoldDB" id="A0A518CA16"/>
<feature type="transmembrane region" description="Helical" evidence="1">
    <location>
        <begin position="46"/>
        <end position="66"/>
    </location>
</feature>
<keyword evidence="1" id="KW-0472">Membrane</keyword>
<dbReference type="Proteomes" id="UP000318626">
    <property type="component" value="Chromosome"/>
</dbReference>
<evidence type="ECO:0000259" key="2">
    <source>
        <dbReference type="Pfam" id="PF07811"/>
    </source>
</evidence>
<sequence>MSLTPAACTDCATESVKVGEMKRTLRPRHFGLDKGYRLFRLKRSGAAVVEFAIVAPLFFLLIFGMIEYGRMVMVQQVITNASREGARRAVLDGATTSGVVSAVNEFLDSAAVDSGAADVTVSPDPPENAGFGGAVTVTVQIPFSEVSWLPSPMYLGSTTLEAKTSMRRETVQ</sequence>
<dbReference type="EMBL" id="CP036289">
    <property type="protein sequence ID" value="QDU76069.1"/>
    <property type="molecule type" value="Genomic_DNA"/>
</dbReference>
<dbReference type="InterPro" id="IPR012495">
    <property type="entry name" value="TadE-like_dom"/>
</dbReference>
<evidence type="ECO:0000256" key="1">
    <source>
        <dbReference type="SAM" id="Phobius"/>
    </source>
</evidence>
<gene>
    <name evidence="3" type="ORF">Pan97_31140</name>
</gene>
<keyword evidence="1" id="KW-0812">Transmembrane</keyword>
<accession>A0A518CA16</accession>
<dbReference type="KEGG" id="bvo:Pan97_31140"/>
<reference evidence="4" key="1">
    <citation type="submission" date="2019-02" db="EMBL/GenBank/DDBJ databases">
        <title>Deep-cultivation of Planctomycetes and their phenomic and genomic characterization uncovers novel biology.</title>
        <authorList>
            <person name="Wiegand S."/>
            <person name="Jogler M."/>
            <person name="Boedeker C."/>
            <person name="Pinto D."/>
            <person name="Vollmers J."/>
            <person name="Rivas-Marin E."/>
            <person name="Kohn T."/>
            <person name="Peeters S.H."/>
            <person name="Heuer A."/>
            <person name="Rast P."/>
            <person name="Oberbeckmann S."/>
            <person name="Bunk B."/>
            <person name="Jeske O."/>
            <person name="Meyerdierks A."/>
            <person name="Storesund J.E."/>
            <person name="Kallscheuer N."/>
            <person name="Luecker S."/>
            <person name="Lage O.M."/>
            <person name="Pohl T."/>
            <person name="Merkel B.J."/>
            <person name="Hornburger P."/>
            <person name="Mueller R.-W."/>
            <person name="Bruemmer F."/>
            <person name="Labrenz M."/>
            <person name="Spormann A.M."/>
            <person name="Op den Camp H."/>
            <person name="Overmann J."/>
            <person name="Amann R."/>
            <person name="Jetten M.S.M."/>
            <person name="Mascher T."/>
            <person name="Medema M.H."/>
            <person name="Devos D.P."/>
            <person name="Kaster A.-K."/>
            <person name="Ovreas L."/>
            <person name="Rohde M."/>
            <person name="Galperin M.Y."/>
            <person name="Jogler C."/>
        </authorList>
    </citation>
    <scope>NUCLEOTIDE SEQUENCE [LARGE SCALE GENOMIC DNA]</scope>
    <source>
        <strain evidence="4">Pan97</strain>
    </source>
</reference>
<organism evidence="3 4">
    <name type="scientific">Bremerella volcania</name>
    <dbReference type="NCBI Taxonomy" id="2527984"/>
    <lineage>
        <taxon>Bacteria</taxon>
        <taxon>Pseudomonadati</taxon>
        <taxon>Planctomycetota</taxon>
        <taxon>Planctomycetia</taxon>
        <taxon>Pirellulales</taxon>
        <taxon>Pirellulaceae</taxon>
        <taxon>Bremerella</taxon>
    </lineage>
</organism>
<evidence type="ECO:0000313" key="4">
    <source>
        <dbReference type="Proteomes" id="UP000318626"/>
    </source>
</evidence>
<feature type="domain" description="TadE-like" evidence="2">
    <location>
        <begin position="45"/>
        <end position="87"/>
    </location>
</feature>
<proteinExistence type="predicted"/>